<dbReference type="AlphaFoldDB" id="A0A9W8J1A4"/>
<evidence type="ECO:0000313" key="3">
    <source>
        <dbReference type="Proteomes" id="UP001140091"/>
    </source>
</evidence>
<feature type="compositionally biased region" description="Acidic residues" evidence="1">
    <location>
        <begin position="255"/>
        <end position="281"/>
    </location>
</feature>
<comment type="caution">
    <text evidence="2">The sequence shown here is derived from an EMBL/GenBank/DDBJ whole genome shotgun (WGS) entry which is preliminary data.</text>
</comment>
<sequence length="658" mass="72593">MPKPADIYAQFHAVMEPIKVWVAGEPPEELMSPGLFITQVLQLVVWMHSSKANEILEYPAAQALCSWVGYVLSKNYFPAVAVQPPDVMAILNRLNPTPPEVLPELSTVPPNLKAHLQLKEEATKSRKVMPRPVKKVHQQGSRVFTLSGLPTSRWLHEADAPIFDLRLAKSSSSKQVKAAPEAPKVVSKKRGRADSSPLPVKVEKRDPLPKTKRPRTSSPEASRSLRSRSKRQSSPPPPKSSVARGKQRAKPVVESEVESEAEEDEEAEEEEEAASEEDSDQEAIVVDPAEPDPSLAALDDDEVDQLASSPPEDPPLSRKWTAKRKGRKVSSAPIIDEEEDEEPASRRTPKTPTPKPAARSKSRKPVVEIPIPSTIRPSKTAVPANNQTLPERAIRIYESVAPVSVFLSDPQAAALLSERPREVEPLRLPCRNRVCLEDPTKCVPYPGKSHKCGPCQKGRATCTWCRNEGETDLTELLRGYWDLAHGPSNAAFMNRLYSDMRERWDSYQTLQAMADREATRFQAARRFISSYIQTLELNTDPFVDQLADRPTIARLVAEFPGIPYEEPGQVPPLESFLALRAPPFPTLMKPPTAPVPQDPPLSPSSGQELLRQSAQQLGTLPQLPGARGSPFQLRPAFQTPPKPAARPPSTSPTPPPAS</sequence>
<evidence type="ECO:0000256" key="1">
    <source>
        <dbReference type="SAM" id="MobiDB-lite"/>
    </source>
</evidence>
<feature type="compositionally biased region" description="Polar residues" evidence="1">
    <location>
        <begin position="603"/>
        <end position="619"/>
    </location>
</feature>
<reference evidence="2" key="1">
    <citation type="submission" date="2022-06" db="EMBL/GenBank/DDBJ databases">
        <title>Genome Sequence of Candolleomyces eurysporus.</title>
        <authorList>
            <person name="Buettner E."/>
        </authorList>
    </citation>
    <scope>NUCLEOTIDE SEQUENCE</scope>
    <source>
        <strain evidence="2">VTCC 930004</strain>
    </source>
</reference>
<dbReference type="EMBL" id="JANBPK010001149">
    <property type="protein sequence ID" value="KAJ2925579.1"/>
    <property type="molecule type" value="Genomic_DNA"/>
</dbReference>
<name>A0A9W8J1A4_9AGAR</name>
<dbReference type="Proteomes" id="UP001140091">
    <property type="component" value="Unassembled WGS sequence"/>
</dbReference>
<protein>
    <submittedName>
        <fullName evidence="2">Uncharacterized protein</fullName>
    </submittedName>
</protein>
<organism evidence="2 3">
    <name type="scientific">Candolleomyces eurysporus</name>
    <dbReference type="NCBI Taxonomy" id="2828524"/>
    <lineage>
        <taxon>Eukaryota</taxon>
        <taxon>Fungi</taxon>
        <taxon>Dikarya</taxon>
        <taxon>Basidiomycota</taxon>
        <taxon>Agaricomycotina</taxon>
        <taxon>Agaricomycetes</taxon>
        <taxon>Agaricomycetidae</taxon>
        <taxon>Agaricales</taxon>
        <taxon>Agaricineae</taxon>
        <taxon>Psathyrellaceae</taxon>
        <taxon>Candolleomyces</taxon>
    </lineage>
</organism>
<gene>
    <name evidence="2" type="ORF">H1R20_g11513</name>
</gene>
<feature type="compositionally biased region" description="Pro residues" evidence="1">
    <location>
        <begin position="638"/>
        <end position="658"/>
    </location>
</feature>
<feature type="compositionally biased region" description="Pro residues" evidence="1">
    <location>
        <begin position="591"/>
        <end position="602"/>
    </location>
</feature>
<feature type="region of interest" description="Disordered" evidence="1">
    <location>
        <begin position="170"/>
        <end position="365"/>
    </location>
</feature>
<feature type="non-terminal residue" evidence="2">
    <location>
        <position position="658"/>
    </location>
</feature>
<proteinExistence type="predicted"/>
<feature type="compositionally biased region" description="Low complexity" evidence="1">
    <location>
        <begin position="170"/>
        <end position="179"/>
    </location>
</feature>
<evidence type="ECO:0000313" key="2">
    <source>
        <dbReference type="EMBL" id="KAJ2925579.1"/>
    </source>
</evidence>
<accession>A0A9W8J1A4</accession>
<feature type="region of interest" description="Disordered" evidence="1">
    <location>
        <begin position="587"/>
        <end position="658"/>
    </location>
</feature>
<keyword evidence="3" id="KW-1185">Reference proteome</keyword>